<accession>A0AAJ0CQN6</accession>
<dbReference type="PROSITE" id="PS51184">
    <property type="entry name" value="JMJC"/>
    <property type="match status" value="1"/>
</dbReference>
<dbReference type="SMART" id="SM00558">
    <property type="entry name" value="JmjC"/>
    <property type="match status" value="1"/>
</dbReference>
<feature type="region of interest" description="Disordered" evidence="2">
    <location>
        <begin position="104"/>
        <end position="163"/>
    </location>
</feature>
<evidence type="ECO:0000259" key="3">
    <source>
        <dbReference type="PROSITE" id="PS51184"/>
    </source>
</evidence>
<comment type="caution">
    <text evidence="4">The sequence shown here is derived from an EMBL/GenBank/DDBJ whole genome shotgun (WGS) entry which is preliminary data.</text>
</comment>
<name>A0AAJ0CQN6_9HYPO</name>
<dbReference type="GO" id="GO:0010468">
    <property type="term" value="P:regulation of gene expression"/>
    <property type="evidence" value="ECO:0007669"/>
    <property type="project" value="TreeGrafter"/>
</dbReference>
<dbReference type="Pfam" id="PF02373">
    <property type="entry name" value="JmjC"/>
    <property type="match status" value="1"/>
</dbReference>
<organism evidence="4 5">
    <name type="scientific">Conoideocrella luteorostrata</name>
    <dbReference type="NCBI Taxonomy" id="1105319"/>
    <lineage>
        <taxon>Eukaryota</taxon>
        <taxon>Fungi</taxon>
        <taxon>Dikarya</taxon>
        <taxon>Ascomycota</taxon>
        <taxon>Pezizomycotina</taxon>
        <taxon>Sordariomycetes</taxon>
        <taxon>Hypocreomycetidae</taxon>
        <taxon>Hypocreales</taxon>
        <taxon>Clavicipitaceae</taxon>
        <taxon>Conoideocrella</taxon>
    </lineage>
</organism>
<evidence type="ECO:0000313" key="5">
    <source>
        <dbReference type="Proteomes" id="UP001251528"/>
    </source>
</evidence>
<keyword evidence="5" id="KW-1185">Reference proteome</keyword>
<protein>
    <recommendedName>
        <fullName evidence="3">JmjC domain-containing protein</fullName>
    </recommendedName>
</protein>
<dbReference type="AlphaFoldDB" id="A0AAJ0CQN6"/>
<dbReference type="SUPFAM" id="SSF51197">
    <property type="entry name" value="Clavaminate synthase-like"/>
    <property type="match status" value="1"/>
</dbReference>
<gene>
    <name evidence="4" type="ORF">QQS21_004889</name>
</gene>
<feature type="domain" description="JmjC" evidence="3">
    <location>
        <begin position="256"/>
        <end position="439"/>
    </location>
</feature>
<feature type="compositionally biased region" description="Polar residues" evidence="2">
    <location>
        <begin position="80"/>
        <end position="91"/>
    </location>
</feature>
<feature type="region of interest" description="Disordered" evidence="2">
    <location>
        <begin position="72"/>
        <end position="91"/>
    </location>
</feature>
<sequence>MSLIESAMREIEAIMVKLQQEIATATDRQSSLRKKRKTGVASLKPSDLETAIERIERIRSGLKSIQTLIEAETSPARAHSQPSGACTQQQPLAARVSRLRPRMSVPRPAMAHPGDDSRSKTLNSSTNWSDSLVPAIGDSRRASCEDPIASPSHTRCAPHDETTQTLRIDQMGPGLVDNLRGLIDSDSFSGKITIEDLYDIDWATVRFDKPKRSEQCAVEYKSTSIAPGCVRLDNSPEGSFRLLDFSKPTEYLSSEEAWKFLDQIVQAPPEGPLSYYTGPQLLSTFGELLHPGSALAEVGQIEGINSVFDHIGEKGSGTAIHHEDALLLSCNITIRGRKGWLIIRKYHTKKFEDYIRTFIKDKDNCDQFVRHQGLLISPSELHNQNIDFDIHCTMPGDLIVTKPRQYHLVWNITDCYAKSMNFLYPGEEPFPNQLSVCEECGLYDLYHHGKLKFANKRSEIRKYAAQILEQEPFCVLPKFDFRRPPNPKVFKLAALLHTKAVIFQFIKLVTASRQNGNCRVIANSDDPEERLWQHISNLKKSEAQSDLRAVLRRYDQLLLFVDYEKALKGQQRASPEYVNNICQKSRWTTNQFAYNRRYGQAWKYLTECFNGIVCFIPTSRTFTGIQVSKTDYATIAHHKDDLEDFKQLLSNDHILKLCAAGQAFQESHMGSELHEFRWETENIEDLTSMSMEEILPYISTVRDTR</sequence>
<proteinExistence type="predicted"/>
<evidence type="ECO:0000313" key="4">
    <source>
        <dbReference type="EMBL" id="KAK2601571.1"/>
    </source>
</evidence>
<dbReference type="GO" id="GO:0000785">
    <property type="term" value="C:chromatin"/>
    <property type="evidence" value="ECO:0007669"/>
    <property type="project" value="TreeGrafter"/>
</dbReference>
<dbReference type="PANTHER" id="PTHR10694">
    <property type="entry name" value="LYSINE-SPECIFIC DEMETHYLASE"/>
    <property type="match status" value="1"/>
</dbReference>
<dbReference type="GO" id="GO:0032452">
    <property type="term" value="F:histone demethylase activity"/>
    <property type="evidence" value="ECO:0007669"/>
    <property type="project" value="TreeGrafter"/>
</dbReference>
<dbReference type="Gene3D" id="2.60.120.650">
    <property type="entry name" value="Cupin"/>
    <property type="match status" value="1"/>
</dbReference>
<evidence type="ECO:0000256" key="1">
    <source>
        <dbReference type="SAM" id="Coils"/>
    </source>
</evidence>
<dbReference type="GO" id="GO:0005634">
    <property type="term" value="C:nucleus"/>
    <property type="evidence" value="ECO:0007669"/>
    <property type="project" value="TreeGrafter"/>
</dbReference>
<reference evidence="4" key="1">
    <citation type="submission" date="2023-06" db="EMBL/GenBank/DDBJ databases">
        <title>Conoideocrella luteorostrata (Hypocreales: Clavicipitaceae), a potential biocontrol fungus for elongate hemlock scale in United States Christmas tree production areas.</title>
        <authorList>
            <person name="Barrett H."/>
            <person name="Lovett B."/>
            <person name="Macias A.M."/>
            <person name="Stajich J.E."/>
            <person name="Kasson M.T."/>
        </authorList>
    </citation>
    <scope>NUCLEOTIDE SEQUENCE</scope>
    <source>
        <strain evidence="4">ARSEF 14590</strain>
    </source>
</reference>
<dbReference type="InterPro" id="IPR003347">
    <property type="entry name" value="JmjC_dom"/>
</dbReference>
<dbReference type="Proteomes" id="UP001251528">
    <property type="component" value="Unassembled WGS sequence"/>
</dbReference>
<feature type="compositionally biased region" description="Polar residues" evidence="2">
    <location>
        <begin position="120"/>
        <end position="130"/>
    </location>
</feature>
<feature type="coiled-coil region" evidence="1">
    <location>
        <begin position="1"/>
        <end position="35"/>
    </location>
</feature>
<keyword evidence="1" id="KW-0175">Coiled coil</keyword>
<dbReference type="EMBL" id="JASWJB010000075">
    <property type="protein sequence ID" value="KAK2601571.1"/>
    <property type="molecule type" value="Genomic_DNA"/>
</dbReference>
<evidence type="ECO:0000256" key="2">
    <source>
        <dbReference type="SAM" id="MobiDB-lite"/>
    </source>
</evidence>